<dbReference type="InterPro" id="IPR002347">
    <property type="entry name" value="SDR_fam"/>
</dbReference>
<dbReference type="PRINTS" id="PR00081">
    <property type="entry name" value="GDHRDH"/>
</dbReference>
<dbReference type="GO" id="GO:0016614">
    <property type="term" value="F:oxidoreductase activity, acting on CH-OH group of donors"/>
    <property type="evidence" value="ECO:0007669"/>
    <property type="project" value="UniProtKB-ARBA"/>
</dbReference>
<evidence type="ECO:0000256" key="1">
    <source>
        <dbReference type="ARBA" id="ARBA00006484"/>
    </source>
</evidence>
<dbReference type="Pfam" id="PF13561">
    <property type="entry name" value="adh_short_C2"/>
    <property type="match status" value="1"/>
</dbReference>
<dbReference type="PANTHER" id="PTHR48107:SF7">
    <property type="entry name" value="RE15974P"/>
    <property type="match status" value="1"/>
</dbReference>
<dbReference type="InterPro" id="IPR057326">
    <property type="entry name" value="KR_dom"/>
</dbReference>
<proteinExistence type="inferred from homology"/>
<dbReference type="FunFam" id="3.40.50.720:FF:000374">
    <property type="entry name" value="3-oxoacyl-(Acyl-carrier-protein) reductase"/>
    <property type="match status" value="1"/>
</dbReference>
<sequence>MSAANQSGVAIVTGASRGIGANIARRLVRDGFAVAVNYASSSAEADKLVAELAQAGGKAVAVQGDVSKVDDVRRLFETVEQQLGKVDVVVNNAGILKTVPLAQTSDELFAQTFAINVGGVFNMLREAATRLNDGGRIINLSSTTLALNLPGYSIYNGTKAAVEAFSRVFAKELRGRRITVNCVAPGPVATDLFLNGKTEEQIAQFSKMPPLERLGQPEDIANAVAFLAGPDGAWVNGQVLRANGGIA</sequence>
<protein>
    <submittedName>
        <fullName evidence="5">3-ketoacyl-ACP reductase</fullName>
    </submittedName>
</protein>
<evidence type="ECO:0000256" key="3">
    <source>
        <dbReference type="ARBA" id="ARBA00023002"/>
    </source>
</evidence>
<gene>
    <name evidence="5" type="ORF">EOS_34110</name>
</gene>
<dbReference type="OrthoDB" id="9803333at2"/>
<dbReference type="PANTHER" id="PTHR48107">
    <property type="entry name" value="NADPH-DEPENDENT ALDEHYDE REDUCTASE-LIKE PROTEIN, CHLOROPLASTIC-RELATED"/>
    <property type="match status" value="1"/>
</dbReference>
<dbReference type="CDD" id="cd05362">
    <property type="entry name" value="THN_reductase-like_SDR_c"/>
    <property type="match status" value="1"/>
</dbReference>
<evidence type="ECO:0000256" key="2">
    <source>
        <dbReference type="ARBA" id="ARBA00022857"/>
    </source>
</evidence>
<name>A0A0J1CMY4_9BURK</name>
<dbReference type="EMBL" id="AEJF01000204">
    <property type="protein sequence ID" value="KLU21771.1"/>
    <property type="molecule type" value="Genomic_DNA"/>
</dbReference>
<keyword evidence="2" id="KW-0521">NADP</keyword>
<dbReference type="AlphaFoldDB" id="A0A0J1CMY4"/>
<feature type="domain" description="Ketoreductase" evidence="4">
    <location>
        <begin position="8"/>
        <end position="191"/>
    </location>
</feature>
<dbReference type="Gene3D" id="3.40.50.720">
    <property type="entry name" value="NAD(P)-binding Rossmann-like Domain"/>
    <property type="match status" value="1"/>
</dbReference>
<comment type="similarity">
    <text evidence="1">Belongs to the short-chain dehydrogenases/reductases (SDR) family.</text>
</comment>
<dbReference type="SMART" id="SM00822">
    <property type="entry name" value="PKS_KR"/>
    <property type="match status" value="1"/>
</dbReference>
<dbReference type="PROSITE" id="PS00061">
    <property type="entry name" value="ADH_SHORT"/>
    <property type="match status" value="1"/>
</dbReference>
<evidence type="ECO:0000313" key="5">
    <source>
        <dbReference type="EMBL" id="KLU21771.1"/>
    </source>
</evidence>
<dbReference type="RefSeq" id="WP_047896632.1">
    <property type="nucleotide sequence ID" value="NZ_AEJF01000204.1"/>
</dbReference>
<dbReference type="SUPFAM" id="SSF51735">
    <property type="entry name" value="NAD(P)-binding Rossmann-fold domains"/>
    <property type="match status" value="1"/>
</dbReference>
<dbReference type="InterPro" id="IPR020904">
    <property type="entry name" value="Sc_DH/Rdtase_CS"/>
</dbReference>
<evidence type="ECO:0000313" key="6">
    <source>
        <dbReference type="Proteomes" id="UP000035963"/>
    </source>
</evidence>
<dbReference type="PRINTS" id="PR00080">
    <property type="entry name" value="SDRFAMILY"/>
</dbReference>
<keyword evidence="6" id="KW-1185">Reference proteome</keyword>
<comment type="caution">
    <text evidence="5">The sequence shown here is derived from an EMBL/GenBank/DDBJ whole genome shotgun (WGS) entry which is preliminary data.</text>
</comment>
<accession>A0A0J1CMY4</accession>
<dbReference type="InterPro" id="IPR036291">
    <property type="entry name" value="NAD(P)-bd_dom_sf"/>
</dbReference>
<reference evidence="5 6" key="1">
    <citation type="journal article" date="2015" name="Genome Announc.">
        <title>Draft Genome Sequence of Burkholderia sp. Strain PML1(12), an Ectomycorrhizosphere-Inhabiting Bacterium with Effective Mineral-Weathering Ability.</title>
        <authorList>
            <person name="Uroz S."/>
            <person name="Oger P."/>
        </authorList>
    </citation>
    <scope>NUCLEOTIDE SEQUENCE [LARGE SCALE GENOMIC DNA]</scope>
    <source>
        <strain evidence="6">PML1(12)</strain>
    </source>
</reference>
<organism evidence="5 6">
    <name type="scientific">Caballeronia mineralivorans PML1(12)</name>
    <dbReference type="NCBI Taxonomy" id="908627"/>
    <lineage>
        <taxon>Bacteria</taxon>
        <taxon>Pseudomonadati</taxon>
        <taxon>Pseudomonadota</taxon>
        <taxon>Betaproteobacteria</taxon>
        <taxon>Burkholderiales</taxon>
        <taxon>Burkholderiaceae</taxon>
        <taxon>Caballeronia</taxon>
    </lineage>
</organism>
<evidence type="ECO:0000259" key="4">
    <source>
        <dbReference type="SMART" id="SM00822"/>
    </source>
</evidence>
<dbReference type="Proteomes" id="UP000035963">
    <property type="component" value="Unassembled WGS sequence"/>
</dbReference>
<keyword evidence="3" id="KW-0560">Oxidoreductase</keyword>
<dbReference type="PATRIC" id="fig|908627.4.peg.7633"/>